<evidence type="ECO:0000256" key="6">
    <source>
        <dbReference type="ARBA" id="ARBA00023136"/>
    </source>
</evidence>
<dbReference type="InterPro" id="IPR008266">
    <property type="entry name" value="Tyr_kinase_AS"/>
</dbReference>
<dbReference type="InterPro" id="IPR001245">
    <property type="entry name" value="Ser-Thr/Tyr_kinase_cat_dom"/>
</dbReference>
<dbReference type="PANTHER" id="PTHR24416:SF617">
    <property type="entry name" value="RET ONCOGENE, ISOFORM A"/>
    <property type="match status" value="1"/>
</dbReference>
<dbReference type="SMART" id="SM00219">
    <property type="entry name" value="TyrKc"/>
    <property type="match status" value="1"/>
</dbReference>
<dbReference type="PRINTS" id="PR00109">
    <property type="entry name" value="TYRKINASE"/>
</dbReference>
<dbReference type="EMBL" id="JXXN02001037">
    <property type="protein sequence ID" value="THD25678.1"/>
    <property type="molecule type" value="Genomic_DNA"/>
</dbReference>
<sequence>MSDGCLPPTSTLSRMGFRLPSEIADSNHESFVFPELGIEDYPIIDELRNLKKSDPDHKHSSNQTADTELSHDMVETHSRREESLPVQSIPRLGTPTRPPSSSSSTPKQTKPSYMSTQIPDVTVSAFDPALDVHEGSSDLNCSILTPSTHPRLDFFVHHSKACIGANQTVDCRFFRIPIQLELWFLRPLQENTLTPQSCTEECNNLGCFERPQLLKKSHVQEYRFIRQPSRHIERSYQFDDSVAVTLISLGPEHSGLYLCKAGHIYRALTVEVRDCSASNLNFRPLILIILLLFTTAAMLSVPLVVCLRARRKPVIAVLSSSMFNLNSLPGLGTKKQTMISRWNKLYPPINETTTHALLLGSAAKSWLLPTKQKQQPIIVPLKSHINRLRRKQSRVYRPAPRLVPLDPRWEVDRAQIEIGCVLGQGNFGIVYSGVVRGVLPGSRCSRKSSPARSSSNGLKQEVAIKTLKDDYTQEQLMDLLRELETMRLLDSHPHLIQLLGTCTQQGTPMILMEFAEHGNLRDYLRKNRPTLCDAIEPCILDTDADSSTTQFLGHELNVPMLLRFACHVADALTYFESLKMVHRDVAARNVLICAGFIAKLSDFGFSRVIENDYYVDINRDQVPYKWMAPECYETHRCTLKSDVWSFGILLWEMFSLGEVPYPGVSTADLPEWLAAGNRNTQPLLADVTLFNLMLRCWETEPDKRPGFQTILKELSCHWLGNPPRPQRQLSQDSGCCSESQSGQSSSLKDFIFTDVVNTNAPVASTKPVPPVRTCSLPHGGKPSTVCT</sequence>
<keyword evidence="12" id="KW-1185">Reference proteome</keyword>
<feature type="compositionally biased region" description="Low complexity" evidence="8">
    <location>
        <begin position="99"/>
        <end position="112"/>
    </location>
</feature>
<evidence type="ECO:0000256" key="7">
    <source>
        <dbReference type="ARBA" id="ARBA00023137"/>
    </source>
</evidence>
<evidence type="ECO:0000313" key="11">
    <source>
        <dbReference type="EMBL" id="THD25678.1"/>
    </source>
</evidence>
<proteinExistence type="predicted"/>
<dbReference type="PANTHER" id="PTHR24416">
    <property type="entry name" value="TYROSINE-PROTEIN KINASE RECEPTOR"/>
    <property type="match status" value="1"/>
</dbReference>
<gene>
    <name evidence="11" type="ORF">D915_003619</name>
</gene>
<keyword evidence="11" id="KW-0675">Receptor</keyword>
<dbReference type="InterPro" id="IPR050122">
    <property type="entry name" value="RTK"/>
</dbReference>
<keyword evidence="4" id="KW-0418">Kinase</keyword>
<dbReference type="Gene3D" id="3.30.200.20">
    <property type="entry name" value="Phosphorylase Kinase, domain 1"/>
    <property type="match status" value="1"/>
</dbReference>
<dbReference type="Pfam" id="PF07714">
    <property type="entry name" value="PK_Tyr_Ser-Thr"/>
    <property type="match status" value="1"/>
</dbReference>
<dbReference type="SUPFAM" id="SSF56112">
    <property type="entry name" value="Protein kinase-like (PK-like)"/>
    <property type="match status" value="1"/>
</dbReference>
<evidence type="ECO:0000256" key="9">
    <source>
        <dbReference type="SAM" id="Phobius"/>
    </source>
</evidence>
<keyword evidence="5" id="KW-0067">ATP-binding</keyword>
<dbReference type="GO" id="GO:0005886">
    <property type="term" value="C:plasma membrane"/>
    <property type="evidence" value="ECO:0007669"/>
    <property type="project" value="TreeGrafter"/>
</dbReference>
<dbReference type="GO" id="GO:0050793">
    <property type="term" value="P:regulation of developmental process"/>
    <property type="evidence" value="ECO:0007669"/>
    <property type="project" value="UniProtKB-ARBA"/>
</dbReference>
<dbReference type="GO" id="GO:0007169">
    <property type="term" value="P:cell surface receptor protein tyrosine kinase signaling pathway"/>
    <property type="evidence" value="ECO:0007669"/>
    <property type="project" value="TreeGrafter"/>
</dbReference>
<feature type="transmembrane region" description="Helical" evidence="9">
    <location>
        <begin position="314"/>
        <end position="332"/>
    </location>
</feature>
<evidence type="ECO:0000256" key="4">
    <source>
        <dbReference type="ARBA" id="ARBA00022777"/>
    </source>
</evidence>
<dbReference type="GO" id="GO:0043235">
    <property type="term" value="C:receptor complex"/>
    <property type="evidence" value="ECO:0007669"/>
    <property type="project" value="TreeGrafter"/>
</dbReference>
<dbReference type="InterPro" id="IPR011009">
    <property type="entry name" value="Kinase-like_dom_sf"/>
</dbReference>
<accession>A0A4E0RUP4</accession>
<evidence type="ECO:0000256" key="1">
    <source>
        <dbReference type="ARBA" id="ARBA00004308"/>
    </source>
</evidence>
<feature type="transmembrane region" description="Helical" evidence="9">
    <location>
        <begin position="285"/>
        <end position="307"/>
    </location>
</feature>
<name>A0A4E0RUP4_FASHE</name>
<dbReference type="GO" id="GO:0004714">
    <property type="term" value="F:transmembrane receptor protein tyrosine kinase activity"/>
    <property type="evidence" value="ECO:0007669"/>
    <property type="project" value="TreeGrafter"/>
</dbReference>
<feature type="domain" description="Protein kinase" evidence="10">
    <location>
        <begin position="416"/>
        <end position="719"/>
    </location>
</feature>
<dbReference type="GO" id="GO:0012505">
    <property type="term" value="C:endomembrane system"/>
    <property type="evidence" value="ECO:0007669"/>
    <property type="project" value="UniProtKB-SubCell"/>
</dbReference>
<evidence type="ECO:0000259" key="10">
    <source>
        <dbReference type="PROSITE" id="PS50011"/>
    </source>
</evidence>
<evidence type="ECO:0000256" key="2">
    <source>
        <dbReference type="ARBA" id="ARBA00022679"/>
    </source>
</evidence>
<dbReference type="Gene3D" id="1.10.510.10">
    <property type="entry name" value="Transferase(Phosphotransferase) domain 1"/>
    <property type="match status" value="1"/>
</dbReference>
<feature type="region of interest" description="Disordered" evidence="8">
    <location>
        <begin position="51"/>
        <end position="114"/>
    </location>
</feature>
<keyword evidence="2" id="KW-0808">Transferase</keyword>
<dbReference type="GO" id="GO:0005524">
    <property type="term" value="F:ATP binding"/>
    <property type="evidence" value="ECO:0007669"/>
    <property type="project" value="UniProtKB-KW"/>
</dbReference>
<protein>
    <submittedName>
        <fullName evidence="11">Basic fibroblast growth factor receptor 1 A</fullName>
    </submittedName>
</protein>
<dbReference type="CDD" id="cd00192">
    <property type="entry name" value="PTKc"/>
    <property type="match status" value="1"/>
</dbReference>
<dbReference type="InterPro" id="IPR000719">
    <property type="entry name" value="Prot_kinase_dom"/>
</dbReference>
<comment type="caution">
    <text evidence="11">The sequence shown here is derived from an EMBL/GenBank/DDBJ whole genome shotgun (WGS) entry which is preliminary data.</text>
</comment>
<dbReference type="AlphaFoldDB" id="A0A4E0RUP4"/>
<dbReference type="InterPro" id="IPR020635">
    <property type="entry name" value="Tyr_kinase_cat_dom"/>
</dbReference>
<keyword evidence="9" id="KW-0812">Transmembrane</keyword>
<dbReference type="GO" id="GO:0048468">
    <property type="term" value="P:cell development"/>
    <property type="evidence" value="ECO:0007669"/>
    <property type="project" value="UniProtKB-ARBA"/>
</dbReference>
<feature type="compositionally biased region" description="Basic and acidic residues" evidence="8">
    <location>
        <begin position="68"/>
        <end position="83"/>
    </location>
</feature>
<reference evidence="11" key="1">
    <citation type="submission" date="2019-03" db="EMBL/GenBank/DDBJ databases">
        <title>Improved annotation for the trematode Fasciola hepatica.</title>
        <authorList>
            <person name="Choi Y.-J."/>
            <person name="Martin J."/>
            <person name="Mitreva M."/>
        </authorList>
    </citation>
    <scope>NUCLEOTIDE SEQUENCE [LARGE SCALE GENOMIC DNA]</scope>
</reference>
<keyword evidence="7" id="KW-0829">Tyrosine-protein kinase</keyword>
<evidence type="ECO:0000313" key="12">
    <source>
        <dbReference type="Proteomes" id="UP000230066"/>
    </source>
</evidence>
<evidence type="ECO:0000256" key="5">
    <source>
        <dbReference type="ARBA" id="ARBA00022840"/>
    </source>
</evidence>
<evidence type="ECO:0000256" key="3">
    <source>
        <dbReference type="ARBA" id="ARBA00022741"/>
    </source>
</evidence>
<organism evidence="11 12">
    <name type="scientific">Fasciola hepatica</name>
    <name type="common">Liver fluke</name>
    <dbReference type="NCBI Taxonomy" id="6192"/>
    <lineage>
        <taxon>Eukaryota</taxon>
        <taxon>Metazoa</taxon>
        <taxon>Spiralia</taxon>
        <taxon>Lophotrochozoa</taxon>
        <taxon>Platyhelminthes</taxon>
        <taxon>Trematoda</taxon>
        <taxon>Digenea</taxon>
        <taxon>Plagiorchiida</taxon>
        <taxon>Echinostomata</taxon>
        <taxon>Echinostomatoidea</taxon>
        <taxon>Fasciolidae</taxon>
        <taxon>Fasciola</taxon>
    </lineage>
</organism>
<dbReference type="PROSITE" id="PS00109">
    <property type="entry name" value="PROTEIN_KINASE_TYR"/>
    <property type="match status" value="1"/>
</dbReference>
<dbReference type="Proteomes" id="UP000230066">
    <property type="component" value="Unassembled WGS sequence"/>
</dbReference>
<keyword evidence="6 9" id="KW-0472">Membrane</keyword>
<dbReference type="PROSITE" id="PS50011">
    <property type="entry name" value="PROTEIN_KINASE_DOM"/>
    <property type="match status" value="1"/>
</dbReference>
<dbReference type="GO" id="GO:0030182">
    <property type="term" value="P:neuron differentiation"/>
    <property type="evidence" value="ECO:0007669"/>
    <property type="project" value="UniProtKB-ARBA"/>
</dbReference>
<keyword evidence="9" id="KW-1133">Transmembrane helix</keyword>
<keyword evidence="3" id="KW-0547">Nucleotide-binding</keyword>
<dbReference type="FunFam" id="1.10.510.10:FF:001512">
    <property type="entry name" value="Receptor tyrosine-protein kinase erbB-2"/>
    <property type="match status" value="1"/>
</dbReference>
<evidence type="ECO:0000256" key="8">
    <source>
        <dbReference type="SAM" id="MobiDB-lite"/>
    </source>
</evidence>
<comment type="subcellular location">
    <subcellularLocation>
        <location evidence="1">Endomembrane system</location>
    </subcellularLocation>
</comment>